<feature type="compositionally biased region" description="Basic and acidic residues" evidence="1">
    <location>
        <begin position="125"/>
        <end position="142"/>
    </location>
</feature>
<evidence type="ECO:0000313" key="4">
    <source>
        <dbReference type="Proteomes" id="UP001283361"/>
    </source>
</evidence>
<gene>
    <name evidence="3" type="ORF">RRG08_057140</name>
</gene>
<evidence type="ECO:0000256" key="2">
    <source>
        <dbReference type="SAM" id="Phobius"/>
    </source>
</evidence>
<organism evidence="3 4">
    <name type="scientific">Elysia crispata</name>
    <name type="common">lettuce slug</name>
    <dbReference type="NCBI Taxonomy" id="231223"/>
    <lineage>
        <taxon>Eukaryota</taxon>
        <taxon>Metazoa</taxon>
        <taxon>Spiralia</taxon>
        <taxon>Lophotrochozoa</taxon>
        <taxon>Mollusca</taxon>
        <taxon>Gastropoda</taxon>
        <taxon>Heterobranchia</taxon>
        <taxon>Euthyneura</taxon>
        <taxon>Panpulmonata</taxon>
        <taxon>Sacoglossa</taxon>
        <taxon>Placobranchoidea</taxon>
        <taxon>Plakobranchidae</taxon>
        <taxon>Elysia</taxon>
    </lineage>
</organism>
<keyword evidence="2" id="KW-0472">Membrane</keyword>
<sequence>MVSTTRRFSKVKRNFSVFRRPVIFLVLVVILAGFLVHHASLSRQYTQIREVFGKRQSIEESDSATTRMRGTADLLRTRGDQTFNIDDIMVSNVVSSADSVKLTPIDRTKDAASRVDVQKLATQKKTSERLEEKAASKEKGKDQGANSKGKLDQVQETKGSETQGVFGKMKGDDHSKKDDNKKRQNEMQTIRPPKAKEGPKSRAISANTMKAKNIEHNIDLSMENQEVRKVNKTADQHHSSRAKYLIYLCDRKAHCYGLGDRQRAIVATYYLAELTGRRFGLIMSAPSDIRDFYEPNLVKWDIAESDLPKNATKYEISALGPKVNLHLDTIDFNSVYPQDVVYVRTNQVFWHATLKNPLYAKRVPGWAKMHHSQLIAAGWLRLMKPTPLLRGSLNSALVDIARKMQEEAEVAKQLNKSRCCKKSILPKILPTCSGNQSLCSKNMTALECCDVMAKKMFAGCPEVRVLCSGINSKDCEKSLSSSFPNRWDGWRIQSLAYNYCAMSPAISKLNITIDSINKKKGFDLTDMNLICAHIRLGHSKTFPFETHSFNEQKGVSGVWEFLKNFARKGYHMYLASDAQEVKDEAKTIFGERLHMADAQIVHIGFAVKGQDLKAGLQFTLAEQLLLTTSCREIVVSHSGYSGRAVEIRNRLMGGRAGRVYHYHDGIVT</sequence>
<evidence type="ECO:0000313" key="3">
    <source>
        <dbReference type="EMBL" id="KAK3769098.1"/>
    </source>
</evidence>
<keyword evidence="2" id="KW-1133">Transmembrane helix</keyword>
<reference evidence="3" key="1">
    <citation type="journal article" date="2023" name="G3 (Bethesda)">
        <title>A reference genome for the long-term kleptoplast-retaining sea slug Elysia crispata morphotype clarki.</title>
        <authorList>
            <person name="Eastman K.E."/>
            <person name="Pendleton A.L."/>
            <person name="Shaikh M.A."/>
            <person name="Suttiyut T."/>
            <person name="Ogas R."/>
            <person name="Tomko P."/>
            <person name="Gavelis G."/>
            <person name="Widhalm J.R."/>
            <person name="Wisecaver J.H."/>
        </authorList>
    </citation>
    <scope>NUCLEOTIDE SEQUENCE</scope>
    <source>
        <strain evidence="3">ECLA1</strain>
    </source>
</reference>
<evidence type="ECO:0000256" key="1">
    <source>
        <dbReference type="SAM" id="MobiDB-lite"/>
    </source>
</evidence>
<dbReference type="AlphaFoldDB" id="A0AAE0ZGY6"/>
<feature type="transmembrane region" description="Helical" evidence="2">
    <location>
        <begin position="21"/>
        <end position="39"/>
    </location>
</feature>
<accession>A0AAE0ZGY6</accession>
<name>A0AAE0ZGY6_9GAST</name>
<protein>
    <submittedName>
        <fullName evidence="3">Uncharacterized protein</fullName>
    </submittedName>
</protein>
<dbReference type="Proteomes" id="UP001283361">
    <property type="component" value="Unassembled WGS sequence"/>
</dbReference>
<keyword evidence="2" id="KW-0812">Transmembrane</keyword>
<keyword evidence="4" id="KW-1185">Reference proteome</keyword>
<feature type="compositionally biased region" description="Basic and acidic residues" evidence="1">
    <location>
        <begin position="169"/>
        <end position="185"/>
    </location>
</feature>
<comment type="caution">
    <text evidence="3">The sequence shown here is derived from an EMBL/GenBank/DDBJ whole genome shotgun (WGS) entry which is preliminary data.</text>
</comment>
<proteinExistence type="predicted"/>
<feature type="compositionally biased region" description="Basic and acidic residues" evidence="1">
    <location>
        <begin position="149"/>
        <end position="159"/>
    </location>
</feature>
<feature type="region of interest" description="Disordered" evidence="1">
    <location>
        <begin position="119"/>
        <end position="202"/>
    </location>
</feature>
<dbReference type="Gene3D" id="3.40.50.11350">
    <property type="match status" value="1"/>
</dbReference>
<dbReference type="EMBL" id="JAWDGP010003973">
    <property type="protein sequence ID" value="KAK3769098.1"/>
    <property type="molecule type" value="Genomic_DNA"/>
</dbReference>